<reference evidence="1 2" key="1">
    <citation type="submission" date="2020-04" db="EMBL/GenBank/DDBJ databases">
        <title>Perkinsus olseni comparative genomics.</title>
        <authorList>
            <person name="Bogema D.R."/>
        </authorList>
    </citation>
    <scope>NUCLEOTIDE SEQUENCE [LARGE SCALE GENOMIC DNA]</scope>
    <source>
        <strain evidence="1">ATCC PRA-205</strain>
    </source>
</reference>
<proteinExistence type="predicted"/>
<evidence type="ECO:0000313" key="1">
    <source>
        <dbReference type="EMBL" id="KAF4683341.1"/>
    </source>
</evidence>
<evidence type="ECO:0000313" key="2">
    <source>
        <dbReference type="Proteomes" id="UP000574390"/>
    </source>
</evidence>
<dbReference type="AlphaFoldDB" id="A0A7J6NJV1"/>
<dbReference type="Proteomes" id="UP000574390">
    <property type="component" value="Unassembled WGS sequence"/>
</dbReference>
<name>A0A7J6NJV1_PEROL</name>
<gene>
    <name evidence="1" type="primary">TXNDC9_6</name>
    <name evidence="1" type="ORF">FOZ62_031862</name>
</gene>
<dbReference type="EMBL" id="JABANM010037346">
    <property type="protein sequence ID" value="KAF4683341.1"/>
    <property type="molecule type" value="Genomic_DNA"/>
</dbReference>
<sequence>MMYDHTGTYIMLALGFVQEMEDLRYPLVGSKRSPISPDRAIGMAVKILTAFSRAKLNGATPNDLLDCCAYTLCSHRDMAKDCVDDFIAAVDAYRRFSRHVTAIELSKIILASACILEVDHMARLARAVHGVEGSAAITAQLAELIGATVRDATALKGGAAVELTIQTRGESSELDEFGIPVGRISSRKISIEIDRLIDLIECFMAVELEVPEVLVKVIASTVDDSYRAARVLGWTERLPIALRDRLVNTVLADQTGLVPHGLSEVFENPTLSRREDFLTELASLMEKEADRFREDHCVIIARVYGSFGSKFEGLVKRCLRQLSNRLSQKRLEALDEGRPHPGARSEYSGSLLWHEKLIDREELAAQACEAFDKSTLHPKLLQQFERLVPRMSPVQLLRCATTLPQGVQAEVQRRESNNSYMYGDDNPDEIDRVAKVPDCIAAQILSRIGSVKEAQKPSS</sequence>
<comment type="caution">
    <text evidence="1">The sequence shown here is derived from an EMBL/GenBank/DDBJ whole genome shotgun (WGS) entry which is preliminary data.</text>
</comment>
<accession>A0A7J6NJV1</accession>
<organism evidence="1 2">
    <name type="scientific">Perkinsus olseni</name>
    <name type="common">Perkinsus atlanticus</name>
    <dbReference type="NCBI Taxonomy" id="32597"/>
    <lineage>
        <taxon>Eukaryota</taxon>
        <taxon>Sar</taxon>
        <taxon>Alveolata</taxon>
        <taxon>Perkinsozoa</taxon>
        <taxon>Perkinsea</taxon>
        <taxon>Perkinsida</taxon>
        <taxon>Perkinsidae</taxon>
        <taxon>Perkinsus</taxon>
    </lineage>
</organism>
<protein>
    <submittedName>
        <fullName evidence="1">Thioredoxin domain-containing protein 9</fullName>
    </submittedName>
</protein>